<dbReference type="GO" id="GO:0003911">
    <property type="term" value="F:DNA ligase (NAD+) activity"/>
    <property type="evidence" value="ECO:0007669"/>
    <property type="project" value="UniProtKB-UniRule"/>
</dbReference>
<keyword evidence="2 10" id="KW-0235">DNA replication</keyword>
<dbReference type="NCBIfam" id="TIGR00575">
    <property type="entry name" value="dnlj"/>
    <property type="match status" value="1"/>
</dbReference>
<evidence type="ECO:0000256" key="9">
    <source>
        <dbReference type="ARBA" id="ARBA00034005"/>
    </source>
</evidence>
<keyword evidence="1 10" id="KW-0436">Ligase</keyword>
<evidence type="ECO:0000256" key="6">
    <source>
        <dbReference type="ARBA" id="ARBA00022842"/>
    </source>
</evidence>
<feature type="binding site" evidence="10">
    <location>
        <position position="116"/>
    </location>
    <ligand>
        <name>NAD(+)</name>
        <dbReference type="ChEBI" id="CHEBI:57540"/>
    </ligand>
</feature>
<dbReference type="Pfam" id="PF03120">
    <property type="entry name" value="OB_DNA_ligase"/>
    <property type="match status" value="1"/>
</dbReference>
<dbReference type="InterPro" id="IPR018239">
    <property type="entry name" value="DNA_ligase_AS"/>
</dbReference>
<dbReference type="GO" id="GO:0006281">
    <property type="term" value="P:DNA repair"/>
    <property type="evidence" value="ECO:0007669"/>
    <property type="project" value="UniProtKB-KW"/>
</dbReference>
<name>A0A0D5ZJD2_9BACT</name>
<dbReference type="SUPFAM" id="SSF56091">
    <property type="entry name" value="DNA ligase/mRNA capping enzyme, catalytic domain"/>
    <property type="match status" value="1"/>
</dbReference>
<dbReference type="InterPro" id="IPR004150">
    <property type="entry name" value="NAD_DNA_ligase_OB"/>
</dbReference>
<dbReference type="PATRIC" id="fig|29556.3.peg.380"/>
<comment type="catalytic activity">
    <reaction evidence="9 10 11">
        <text>NAD(+) + (deoxyribonucleotide)n-3'-hydroxyl + 5'-phospho-(deoxyribonucleotide)m = (deoxyribonucleotide)n+m + AMP + beta-nicotinamide D-nucleotide.</text>
        <dbReference type="EC" id="6.5.1.2"/>
    </reaction>
</comment>
<keyword evidence="5 10" id="KW-0862">Zinc</keyword>
<evidence type="ECO:0000259" key="13">
    <source>
        <dbReference type="PROSITE" id="PS50172"/>
    </source>
</evidence>
<dbReference type="Gene3D" id="1.10.150.20">
    <property type="entry name" value="5' to 3' exonuclease, C-terminal subdomain"/>
    <property type="match status" value="2"/>
</dbReference>
<organism evidence="14 15">
    <name type="scientific">Mycoplasmopsis gallinacea</name>
    <dbReference type="NCBI Taxonomy" id="29556"/>
    <lineage>
        <taxon>Bacteria</taxon>
        <taxon>Bacillati</taxon>
        <taxon>Mycoplasmatota</taxon>
        <taxon>Mycoplasmoidales</taxon>
        <taxon>Metamycoplasmataceae</taxon>
        <taxon>Mycoplasmopsis</taxon>
    </lineage>
</organism>
<dbReference type="SUPFAM" id="SSF52113">
    <property type="entry name" value="BRCT domain"/>
    <property type="match status" value="1"/>
</dbReference>
<evidence type="ECO:0000256" key="5">
    <source>
        <dbReference type="ARBA" id="ARBA00022833"/>
    </source>
</evidence>
<dbReference type="AlphaFoldDB" id="A0A0D5ZJD2"/>
<dbReference type="EMBL" id="CP011021">
    <property type="protein sequence ID" value="AKA49993.1"/>
    <property type="molecule type" value="Genomic_DNA"/>
</dbReference>
<dbReference type="PANTHER" id="PTHR23389">
    <property type="entry name" value="CHROMOSOME TRANSMISSION FIDELITY FACTOR 18"/>
    <property type="match status" value="1"/>
</dbReference>
<dbReference type="CDD" id="cd00114">
    <property type="entry name" value="LIGANc"/>
    <property type="match status" value="1"/>
</dbReference>
<dbReference type="SUPFAM" id="SSF50249">
    <property type="entry name" value="Nucleic acid-binding proteins"/>
    <property type="match status" value="1"/>
</dbReference>
<evidence type="ECO:0000256" key="1">
    <source>
        <dbReference type="ARBA" id="ARBA00022598"/>
    </source>
</evidence>
<dbReference type="InterPro" id="IPR013839">
    <property type="entry name" value="DNAligase_adenylation"/>
</dbReference>
<dbReference type="InterPro" id="IPR041663">
    <property type="entry name" value="DisA/LigA_HHH"/>
</dbReference>
<keyword evidence="4 10" id="KW-0227">DNA damage</keyword>
<dbReference type="HOGENOM" id="CLU_007764_2_0_14"/>
<keyword evidence="8 10" id="KW-0234">DNA repair</keyword>
<feature type="binding site" evidence="10">
    <location>
        <position position="404"/>
    </location>
    <ligand>
        <name>Zn(2+)</name>
        <dbReference type="ChEBI" id="CHEBI:29105"/>
    </ligand>
</feature>
<comment type="function">
    <text evidence="10">DNA ligase that catalyzes the formation of phosphodiester linkages between 5'-phosphoryl and 3'-hydroxyl groups in double-stranded DNA using NAD as a coenzyme and as the energy source for the reaction. It is essential for DNA replication and repair of damaged DNA.</text>
</comment>
<dbReference type="EC" id="6.5.1.2" evidence="10 11"/>
<feature type="binding site" evidence="10">
    <location>
        <position position="407"/>
    </location>
    <ligand>
        <name>Zn(2+)</name>
        <dbReference type="ChEBI" id="CHEBI:29105"/>
    </ligand>
</feature>
<dbReference type="GO" id="GO:0006260">
    <property type="term" value="P:DNA replication"/>
    <property type="evidence" value="ECO:0007669"/>
    <property type="project" value="UniProtKB-KW"/>
</dbReference>
<keyword evidence="3 10" id="KW-0479">Metal-binding</keyword>
<evidence type="ECO:0000256" key="11">
    <source>
        <dbReference type="RuleBase" id="RU000618"/>
    </source>
</evidence>
<dbReference type="Proteomes" id="UP000032722">
    <property type="component" value="Chromosome"/>
</dbReference>
<feature type="binding site" evidence="10">
    <location>
        <begin position="85"/>
        <end position="86"/>
    </location>
    <ligand>
        <name>NAD(+)</name>
        <dbReference type="ChEBI" id="CHEBI:57540"/>
    </ligand>
</feature>
<dbReference type="PROSITE" id="PS01055">
    <property type="entry name" value="DNA_LIGASE_N1"/>
    <property type="match status" value="1"/>
</dbReference>
<evidence type="ECO:0000256" key="12">
    <source>
        <dbReference type="SAM" id="Coils"/>
    </source>
</evidence>
<feature type="domain" description="BRCT" evidence="13">
    <location>
        <begin position="583"/>
        <end position="659"/>
    </location>
</feature>
<feature type="binding site" evidence="10">
    <location>
        <position position="173"/>
    </location>
    <ligand>
        <name>NAD(+)</name>
        <dbReference type="ChEBI" id="CHEBI:57540"/>
    </ligand>
</feature>
<dbReference type="Gene3D" id="1.10.287.610">
    <property type="entry name" value="Helix hairpin bin"/>
    <property type="match status" value="1"/>
</dbReference>
<dbReference type="SMART" id="SM00532">
    <property type="entry name" value="LIGANc"/>
    <property type="match status" value="1"/>
</dbReference>
<feature type="binding site" evidence="10">
    <location>
        <position position="313"/>
    </location>
    <ligand>
        <name>NAD(+)</name>
        <dbReference type="ChEBI" id="CHEBI:57540"/>
    </ligand>
</feature>
<dbReference type="InterPro" id="IPR013840">
    <property type="entry name" value="DNAligase_N"/>
</dbReference>
<sequence length="659" mass="74618">MNLEKDKIQEKISKLVAEINKWNNEYYNLDSPTVSDQTYDKALRELEELEQKYPDLILEDSPTQKIGGFASNKFQKYTHKKPMLSLAKAYTFEEIEKFVENAQKLADGENLSYSLEPKIDGLSIALFYENGQLIRAVTRGDGKIGEDVTENIYQIKSVPKRIDYKNELEVRGEVYLSKSVFQEINNNLEEHGLKTFANPRNAASGTLRQLDAKIVKQRKLDAFLYQIVDPEFHNITTQEQALEFLGKHKFPLNNHHNIANSLDEIINNIEEFGKIKNDLDYECDGFVIKINQFFLYEKLGYTAKFPRYAIAYKYESESANTEIKDIIATVGRTGKITYVANLEPVNLNQTTVSNATLHNYEFIKDMEINIGDIVKIIKSGEIIPKVIELVAKKTDSIFPKVTNCPSCNSALVHVDNLVDQFCTNEDCPSKIVKKLIHFVSRNAMNMQVIGESNVELFYNLGIVKKVTDFYQLHNYKELLLSQPTYKDKKVNNILDSIENSKNVSFAKTLFALGIKHIGSQVAELIAQKVGSFKQLLDLNLDSLALIDTIGDKIVNSLKEFISKDENKAIMLELDQILNYQKVDSSNLLSGKTFVITGTLSKERNYFKDLILQNGGKVSSSVSSKTSFLLAGENAGSKKEKALENGVAIIDEDAFNEMIK</sequence>
<dbReference type="KEGG" id="mgb:VO56_01880"/>
<dbReference type="InterPro" id="IPR004149">
    <property type="entry name" value="Znf_DNAligase_C4"/>
</dbReference>
<comment type="cofactor">
    <cofactor evidence="10">
        <name>Mg(2+)</name>
        <dbReference type="ChEBI" id="CHEBI:18420"/>
    </cofactor>
    <cofactor evidence="10">
        <name>Mn(2+)</name>
        <dbReference type="ChEBI" id="CHEBI:29035"/>
    </cofactor>
</comment>
<feature type="binding site" evidence="10">
    <location>
        <position position="427"/>
    </location>
    <ligand>
        <name>Zn(2+)</name>
        <dbReference type="ChEBI" id="CHEBI:29105"/>
    </ligand>
</feature>
<evidence type="ECO:0000256" key="8">
    <source>
        <dbReference type="ARBA" id="ARBA00023204"/>
    </source>
</evidence>
<dbReference type="Pfam" id="PF03119">
    <property type="entry name" value="DNA_ligase_ZBD"/>
    <property type="match status" value="1"/>
</dbReference>
<proteinExistence type="inferred from homology"/>
<gene>
    <name evidence="10" type="primary">ligA</name>
    <name evidence="14" type="ORF">VO56_01880</name>
</gene>
<dbReference type="InterPro" id="IPR010994">
    <property type="entry name" value="RuvA_2-like"/>
</dbReference>
<dbReference type="NCBIfam" id="NF005932">
    <property type="entry name" value="PRK07956.1"/>
    <property type="match status" value="1"/>
</dbReference>
<accession>A0A0D5ZJD2</accession>
<evidence type="ECO:0000256" key="10">
    <source>
        <dbReference type="HAMAP-Rule" id="MF_01588"/>
    </source>
</evidence>
<evidence type="ECO:0000256" key="3">
    <source>
        <dbReference type="ARBA" id="ARBA00022723"/>
    </source>
</evidence>
<dbReference type="InterPro" id="IPR036420">
    <property type="entry name" value="BRCT_dom_sf"/>
</dbReference>
<dbReference type="GO" id="GO:0005829">
    <property type="term" value="C:cytosol"/>
    <property type="evidence" value="ECO:0007669"/>
    <property type="project" value="TreeGrafter"/>
</dbReference>
<evidence type="ECO:0000256" key="7">
    <source>
        <dbReference type="ARBA" id="ARBA00023027"/>
    </source>
</evidence>
<dbReference type="Gene3D" id="2.40.50.140">
    <property type="entry name" value="Nucleic acid-binding proteins"/>
    <property type="match status" value="1"/>
</dbReference>
<keyword evidence="12" id="KW-0175">Coiled coil</keyword>
<dbReference type="PROSITE" id="PS50172">
    <property type="entry name" value="BRCT"/>
    <property type="match status" value="1"/>
</dbReference>
<feature type="binding site" evidence="10">
    <location>
        <position position="139"/>
    </location>
    <ligand>
        <name>NAD(+)</name>
        <dbReference type="ChEBI" id="CHEBI:57540"/>
    </ligand>
</feature>
<dbReference type="Gene3D" id="3.40.50.10190">
    <property type="entry name" value="BRCT domain"/>
    <property type="match status" value="1"/>
</dbReference>
<evidence type="ECO:0000313" key="14">
    <source>
        <dbReference type="EMBL" id="AKA49993.1"/>
    </source>
</evidence>
<comment type="similarity">
    <text evidence="10">Belongs to the NAD-dependent DNA ligase family. LigA subfamily.</text>
</comment>
<evidence type="ECO:0000313" key="15">
    <source>
        <dbReference type="Proteomes" id="UP000032722"/>
    </source>
</evidence>
<protein>
    <recommendedName>
        <fullName evidence="10 11">DNA ligase</fullName>
        <ecNumber evidence="10 11">6.5.1.2</ecNumber>
    </recommendedName>
    <alternativeName>
        <fullName evidence="10">Polydeoxyribonucleotide synthase [NAD(+)]</fullName>
    </alternativeName>
</protein>
<keyword evidence="7 10" id="KW-0520">NAD</keyword>
<dbReference type="PROSITE" id="PS01056">
    <property type="entry name" value="DNA_LIGASE_N2"/>
    <property type="match status" value="1"/>
</dbReference>
<dbReference type="SUPFAM" id="SSF47781">
    <property type="entry name" value="RuvA domain 2-like"/>
    <property type="match status" value="1"/>
</dbReference>
<reference evidence="14 15" key="1">
    <citation type="journal article" date="2015" name="Genome Announc.">
        <title>Complete Genome Sequence of Mycoplasma meleagridis, a Possible Emerging Pathogen in Chickens.</title>
        <authorList>
            <person name="Abolnik C."/>
        </authorList>
    </citation>
    <scope>NUCLEOTIDE SEQUENCE [LARGE SCALE GENOMIC DNA]</scope>
    <source>
        <strain evidence="14 15">B2096 8B</strain>
    </source>
</reference>
<dbReference type="Pfam" id="PF00533">
    <property type="entry name" value="BRCT"/>
    <property type="match status" value="1"/>
</dbReference>
<dbReference type="InterPro" id="IPR001679">
    <property type="entry name" value="DNA_ligase"/>
</dbReference>
<dbReference type="PIRSF" id="PIRSF001604">
    <property type="entry name" value="LigA"/>
    <property type="match status" value="1"/>
</dbReference>
<dbReference type="InterPro" id="IPR033136">
    <property type="entry name" value="DNA_ligase_CS"/>
</dbReference>
<dbReference type="InterPro" id="IPR001357">
    <property type="entry name" value="BRCT_dom"/>
</dbReference>
<feature type="binding site" evidence="10">
    <location>
        <position position="289"/>
    </location>
    <ligand>
        <name>NAD(+)</name>
        <dbReference type="ChEBI" id="CHEBI:57540"/>
    </ligand>
</feature>
<dbReference type="Pfam" id="PF12826">
    <property type="entry name" value="HHH_2"/>
    <property type="match status" value="1"/>
</dbReference>
<feature type="coiled-coil region" evidence="12">
    <location>
        <begin position="5"/>
        <end position="59"/>
    </location>
</feature>
<dbReference type="PANTHER" id="PTHR23389:SF9">
    <property type="entry name" value="DNA LIGASE"/>
    <property type="match status" value="1"/>
</dbReference>
<dbReference type="SMART" id="SM00292">
    <property type="entry name" value="BRCT"/>
    <property type="match status" value="1"/>
</dbReference>
<dbReference type="InterPro" id="IPR012340">
    <property type="entry name" value="NA-bd_OB-fold"/>
</dbReference>
<dbReference type="Gene3D" id="3.30.470.30">
    <property type="entry name" value="DNA ligase/mRNA capping enzyme"/>
    <property type="match status" value="1"/>
</dbReference>
<dbReference type="GO" id="GO:0046872">
    <property type="term" value="F:metal ion binding"/>
    <property type="evidence" value="ECO:0007669"/>
    <property type="project" value="UniProtKB-KW"/>
</dbReference>
<dbReference type="Pfam" id="PF01653">
    <property type="entry name" value="DNA_ligase_aden"/>
    <property type="match status" value="1"/>
</dbReference>
<feature type="binding site" evidence="10">
    <location>
        <position position="422"/>
    </location>
    <ligand>
        <name>Zn(2+)</name>
        <dbReference type="ChEBI" id="CHEBI:29105"/>
    </ligand>
</feature>
<feature type="binding site" evidence="10">
    <location>
        <begin position="36"/>
        <end position="40"/>
    </location>
    <ligand>
        <name>NAD(+)</name>
        <dbReference type="ChEBI" id="CHEBI:57540"/>
    </ligand>
</feature>
<keyword evidence="10" id="KW-0464">Manganese</keyword>
<evidence type="ECO:0000256" key="2">
    <source>
        <dbReference type="ARBA" id="ARBA00022705"/>
    </source>
</evidence>
<evidence type="ECO:0000256" key="4">
    <source>
        <dbReference type="ARBA" id="ARBA00022763"/>
    </source>
</evidence>
<feature type="active site" description="N6-AMP-lysine intermediate" evidence="10">
    <location>
        <position position="118"/>
    </location>
</feature>
<keyword evidence="6 10" id="KW-0460">Magnesium</keyword>
<dbReference type="HAMAP" id="MF_01588">
    <property type="entry name" value="DNA_ligase_A"/>
    <property type="match status" value="1"/>
</dbReference>